<dbReference type="Proteomes" id="UP000823865">
    <property type="component" value="Unassembled WGS sequence"/>
</dbReference>
<dbReference type="AlphaFoldDB" id="A0A9E2L9P5"/>
<feature type="domain" description="Type I restriction enzyme R protein N-terminal" evidence="1">
    <location>
        <begin position="43"/>
        <end position="107"/>
    </location>
</feature>
<reference evidence="2" key="2">
    <citation type="submission" date="2021-04" db="EMBL/GenBank/DDBJ databases">
        <authorList>
            <person name="Gilroy R."/>
        </authorList>
    </citation>
    <scope>NUCLEOTIDE SEQUENCE</scope>
    <source>
        <strain evidence="2">G3-2149</strain>
    </source>
</reference>
<dbReference type="InterPro" id="IPR029464">
    <property type="entry name" value="HSDR_N"/>
</dbReference>
<comment type="caution">
    <text evidence="2">The sequence shown here is derived from an EMBL/GenBank/DDBJ whole genome shotgun (WGS) entry which is preliminary data.</text>
</comment>
<proteinExistence type="predicted"/>
<dbReference type="EMBL" id="JAHLFU010000239">
    <property type="protein sequence ID" value="MBU3854477.1"/>
    <property type="molecule type" value="Genomic_DNA"/>
</dbReference>
<evidence type="ECO:0000313" key="2">
    <source>
        <dbReference type="EMBL" id="MBU3854477.1"/>
    </source>
</evidence>
<organism evidence="2 3">
    <name type="scientific">Candidatus Paraprevotella stercoravium</name>
    <dbReference type="NCBI Taxonomy" id="2838725"/>
    <lineage>
        <taxon>Bacteria</taxon>
        <taxon>Pseudomonadati</taxon>
        <taxon>Bacteroidota</taxon>
        <taxon>Bacteroidia</taxon>
        <taxon>Bacteroidales</taxon>
        <taxon>Prevotellaceae</taxon>
        <taxon>Paraprevotella</taxon>
    </lineage>
</organism>
<name>A0A9E2L9P5_9BACT</name>
<sequence>MKNDLWNEICFELNECRKNNALEKDYENAVVNCMMLLGWKKFKGEIECQYPVQAGHETKYADIVILKDGTEQFAIEIKRPSHILQDQDEKQLFSYMRLLKSKVSFGLYIGNMIRLYYDDSDSQQFPEPVFSLKISEDNPDGIIFTELFSKETFDAQRLADFCKGQKSRLLEKRRIQEEIRRLLSDNTGEIFKDLLRNKYLEEGHSEGWADAILSQIIINVLPLVNTPVLNPVHVPESGSRTDKTRVYDKTRYGLLGSRPLPKNRFVLETVRQFVRCNPEKYMTYERIFNRLREDSQKVILPVNSLTEEQRLRRYFSHEPDWLTSTDGVTFVVNNQWTYWNIIPVVEFAQEQGYDVIEYK</sequence>
<reference evidence="2" key="1">
    <citation type="journal article" date="2021" name="PeerJ">
        <title>Extensive microbial diversity within the chicken gut microbiome revealed by metagenomics and culture.</title>
        <authorList>
            <person name="Gilroy R."/>
            <person name="Ravi A."/>
            <person name="Getino M."/>
            <person name="Pursley I."/>
            <person name="Horton D.L."/>
            <person name="Alikhan N.F."/>
            <person name="Baker D."/>
            <person name="Gharbi K."/>
            <person name="Hall N."/>
            <person name="Watson M."/>
            <person name="Adriaenssens E.M."/>
            <person name="Foster-Nyarko E."/>
            <person name="Jarju S."/>
            <person name="Secka A."/>
            <person name="Antonio M."/>
            <person name="Oren A."/>
            <person name="Chaudhuri R.R."/>
            <person name="La Ragione R."/>
            <person name="Hildebrand F."/>
            <person name="Pallen M.J."/>
        </authorList>
    </citation>
    <scope>NUCLEOTIDE SEQUENCE</scope>
    <source>
        <strain evidence="2">G3-2149</strain>
    </source>
</reference>
<protein>
    <submittedName>
        <fullName evidence="2">Type I restriction enzyme HsdR N-terminal domain-containing protein</fullName>
    </submittedName>
</protein>
<evidence type="ECO:0000313" key="3">
    <source>
        <dbReference type="Proteomes" id="UP000823865"/>
    </source>
</evidence>
<gene>
    <name evidence="2" type="ORF">H9789_11825</name>
</gene>
<evidence type="ECO:0000259" key="1">
    <source>
        <dbReference type="Pfam" id="PF13588"/>
    </source>
</evidence>
<accession>A0A9E2L9P5</accession>
<dbReference type="Pfam" id="PF13588">
    <property type="entry name" value="HSDR_N_2"/>
    <property type="match status" value="1"/>
</dbReference>